<dbReference type="InterPro" id="IPR024571">
    <property type="entry name" value="ERAP1-like_C_dom"/>
</dbReference>
<dbReference type="GO" id="GO:0005615">
    <property type="term" value="C:extracellular space"/>
    <property type="evidence" value="ECO:0000318"/>
    <property type="project" value="GO_Central"/>
</dbReference>
<evidence type="ECO:0000259" key="25">
    <source>
        <dbReference type="Pfam" id="PF01433"/>
    </source>
</evidence>
<gene>
    <name evidence="28" type="primary">AUGUSTUS-3.0.2_04557</name>
    <name evidence="28" type="ORF">TcasGA2_TC004557</name>
</gene>
<evidence type="ECO:0000256" key="20">
    <source>
        <dbReference type="PIRSR" id="PIRSR634016-2"/>
    </source>
</evidence>
<protein>
    <recommendedName>
        <fullName evidence="23">Aminopeptidase</fullName>
        <ecNumber evidence="23">3.4.11.-</ecNumber>
    </recommendedName>
</protein>
<feature type="domain" description="ERAP1-like C-terminal" evidence="26">
    <location>
        <begin position="566"/>
        <end position="893"/>
    </location>
</feature>
<dbReference type="SUPFAM" id="SSF55486">
    <property type="entry name" value="Metalloproteases ('zincins'), catalytic domain"/>
    <property type="match status" value="1"/>
</dbReference>
<keyword evidence="6" id="KW-0336">GPI-anchor</keyword>
<feature type="binding site" evidence="20">
    <location>
        <begin position="295"/>
        <end position="299"/>
    </location>
    <ligand>
        <name>substrate</name>
    </ligand>
</feature>
<evidence type="ECO:0000256" key="4">
    <source>
        <dbReference type="ARBA" id="ARBA00010136"/>
    </source>
</evidence>
<keyword evidence="15" id="KW-0472">Membrane</keyword>
<evidence type="ECO:0000256" key="19">
    <source>
        <dbReference type="PIRSR" id="PIRSR634016-1"/>
    </source>
</evidence>
<evidence type="ECO:0000256" key="7">
    <source>
        <dbReference type="ARBA" id="ARBA00022670"/>
    </source>
</evidence>
<dbReference type="EMBL" id="KQ971311">
    <property type="protein sequence ID" value="EEZ99336.1"/>
    <property type="molecule type" value="Genomic_DNA"/>
</dbReference>
<dbReference type="GO" id="GO:0016285">
    <property type="term" value="F:alanyl aminopeptidase activity"/>
    <property type="evidence" value="ECO:0007669"/>
    <property type="project" value="UniProtKB-EC"/>
</dbReference>
<dbReference type="PANTHER" id="PTHR11533">
    <property type="entry name" value="PROTEASE M1 ZINC METALLOPROTEASE"/>
    <property type="match status" value="1"/>
</dbReference>
<evidence type="ECO:0000256" key="8">
    <source>
        <dbReference type="ARBA" id="ARBA00022692"/>
    </source>
</evidence>
<dbReference type="Gene3D" id="2.60.40.1730">
    <property type="entry name" value="tricorn interacting facor f3 domain"/>
    <property type="match status" value="1"/>
</dbReference>
<dbReference type="InterPro" id="IPR014782">
    <property type="entry name" value="Peptidase_M1_dom"/>
</dbReference>
<feature type="binding site" evidence="20">
    <location>
        <position position="845"/>
    </location>
    <ligand>
        <name>substrate</name>
    </ligand>
</feature>
<evidence type="ECO:0000256" key="1">
    <source>
        <dbReference type="ARBA" id="ARBA00000098"/>
    </source>
</evidence>
<proteinExistence type="inferred from homology"/>
<dbReference type="Pfam" id="PF17900">
    <property type="entry name" value="Peptidase_M1_N"/>
    <property type="match status" value="1"/>
</dbReference>
<comment type="subcellular location">
    <subcellularLocation>
        <location evidence="3">Cell membrane</location>
        <topology evidence="3">Lipid-anchor</topology>
        <topology evidence="3">GPI-anchor</topology>
    </subcellularLocation>
    <subcellularLocation>
        <location evidence="2">Membrane</location>
        <topology evidence="2">Single-pass membrane protein</topology>
    </subcellularLocation>
</comment>
<dbReference type="SUPFAM" id="SSF63737">
    <property type="entry name" value="Leukotriene A4 hydrolase N-terminal domain"/>
    <property type="match status" value="1"/>
</dbReference>
<feature type="binding site" evidence="20">
    <location>
        <position position="157"/>
    </location>
    <ligand>
        <name>substrate</name>
    </ligand>
</feature>
<evidence type="ECO:0000256" key="2">
    <source>
        <dbReference type="ARBA" id="ARBA00004167"/>
    </source>
</evidence>
<evidence type="ECO:0000256" key="10">
    <source>
        <dbReference type="ARBA" id="ARBA00022729"/>
    </source>
</evidence>
<dbReference type="EC" id="3.4.11.-" evidence="23"/>
<evidence type="ECO:0000256" key="13">
    <source>
        <dbReference type="ARBA" id="ARBA00022989"/>
    </source>
</evidence>
<dbReference type="Pfam" id="PF11838">
    <property type="entry name" value="ERAP1_C"/>
    <property type="match status" value="1"/>
</dbReference>
<evidence type="ECO:0000256" key="16">
    <source>
        <dbReference type="ARBA" id="ARBA00023157"/>
    </source>
</evidence>
<feature type="chain" id="PRO_5003089412" description="Aminopeptidase" evidence="24">
    <location>
        <begin position="19"/>
        <end position="919"/>
    </location>
</feature>
<dbReference type="GO" id="GO:0008270">
    <property type="term" value="F:zinc ion binding"/>
    <property type="evidence" value="ECO:0007669"/>
    <property type="project" value="UniProtKB-UniRule"/>
</dbReference>
<dbReference type="KEGG" id="tca:657312"/>
<feature type="site" description="Transition state stabilizer" evidence="22">
    <location>
        <position position="417"/>
    </location>
</feature>
<dbReference type="PANTHER" id="PTHR11533:SF253">
    <property type="entry name" value="AMINOPEPTIDASE-RELATED"/>
    <property type="match status" value="1"/>
</dbReference>
<evidence type="ECO:0000256" key="9">
    <source>
        <dbReference type="ARBA" id="ARBA00022723"/>
    </source>
</evidence>
<evidence type="ECO:0000256" key="12">
    <source>
        <dbReference type="ARBA" id="ARBA00022833"/>
    </source>
</evidence>
<dbReference type="Proteomes" id="UP000007266">
    <property type="component" value="Linkage group 2"/>
</dbReference>
<dbReference type="Pfam" id="PF01433">
    <property type="entry name" value="Peptidase_M1"/>
    <property type="match status" value="1"/>
</dbReference>
<comment type="similarity">
    <text evidence="4 23">Belongs to the peptidase M1 family.</text>
</comment>
<keyword evidence="17" id="KW-0325">Glycoprotein</keyword>
<keyword evidence="8" id="KW-0812">Transmembrane</keyword>
<keyword evidence="5" id="KW-1003">Cell membrane</keyword>
<dbReference type="GO" id="GO:0070006">
    <property type="term" value="F:metalloaminopeptidase activity"/>
    <property type="evidence" value="ECO:0000318"/>
    <property type="project" value="GO_Central"/>
</dbReference>
<dbReference type="OrthoDB" id="510539at2759"/>
<reference evidence="28 29" key="1">
    <citation type="journal article" date="2008" name="Nature">
        <title>The genome of the model beetle and pest Tribolium castaneum.</title>
        <authorList>
            <consortium name="Tribolium Genome Sequencing Consortium"/>
            <person name="Richards S."/>
            <person name="Gibbs R.A."/>
            <person name="Weinstock G.M."/>
            <person name="Brown S.J."/>
            <person name="Denell R."/>
            <person name="Beeman R.W."/>
            <person name="Gibbs R."/>
            <person name="Beeman R.W."/>
            <person name="Brown S.J."/>
            <person name="Bucher G."/>
            <person name="Friedrich M."/>
            <person name="Grimmelikhuijzen C.J."/>
            <person name="Klingler M."/>
            <person name="Lorenzen M."/>
            <person name="Richards S."/>
            <person name="Roth S."/>
            <person name="Schroder R."/>
            <person name="Tautz D."/>
            <person name="Zdobnov E.M."/>
            <person name="Muzny D."/>
            <person name="Gibbs R.A."/>
            <person name="Weinstock G.M."/>
            <person name="Attaway T."/>
            <person name="Bell S."/>
            <person name="Buhay C.J."/>
            <person name="Chandrabose M.N."/>
            <person name="Chavez D."/>
            <person name="Clerk-Blankenburg K.P."/>
            <person name="Cree A."/>
            <person name="Dao M."/>
            <person name="Davis C."/>
            <person name="Chacko J."/>
            <person name="Dinh H."/>
            <person name="Dugan-Rocha S."/>
            <person name="Fowler G."/>
            <person name="Garner T.T."/>
            <person name="Garnes J."/>
            <person name="Gnirke A."/>
            <person name="Hawes A."/>
            <person name="Hernandez J."/>
            <person name="Hines S."/>
            <person name="Holder M."/>
            <person name="Hume J."/>
            <person name="Jhangiani S.N."/>
            <person name="Joshi V."/>
            <person name="Khan Z.M."/>
            <person name="Jackson L."/>
            <person name="Kovar C."/>
            <person name="Kowis A."/>
            <person name="Lee S."/>
            <person name="Lewis L.R."/>
            <person name="Margolis J."/>
            <person name="Morgan M."/>
            <person name="Nazareth L.V."/>
            <person name="Nguyen N."/>
            <person name="Okwuonu G."/>
            <person name="Parker D."/>
            <person name="Richards S."/>
            <person name="Ruiz S.J."/>
            <person name="Santibanez J."/>
            <person name="Savard J."/>
            <person name="Scherer S.E."/>
            <person name="Schneider B."/>
            <person name="Sodergren E."/>
            <person name="Tautz D."/>
            <person name="Vattahil S."/>
            <person name="Villasana D."/>
            <person name="White C.S."/>
            <person name="Wright R."/>
            <person name="Park Y."/>
            <person name="Beeman R.W."/>
            <person name="Lord J."/>
            <person name="Oppert B."/>
            <person name="Lorenzen M."/>
            <person name="Brown S."/>
            <person name="Wang L."/>
            <person name="Savard J."/>
            <person name="Tautz D."/>
            <person name="Richards S."/>
            <person name="Weinstock G."/>
            <person name="Gibbs R.A."/>
            <person name="Liu Y."/>
            <person name="Worley K."/>
            <person name="Weinstock G."/>
            <person name="Elsik C.G."/>
            <person name="Reese J.T."/>
            <person name="Elhaik E."/>
            <person name="Landan G."/>
            <person name="Graur D."/>
            <person name="Arensburger P."/>
            <person name="Atkinson P."/>
            <person name="Beeman R.W."/>
            <person name="Beidler J."/>
            <person name="Brown S.J."/>
            <person name="Demuth J.P."/>
            <person name="Drury D.W."/>
            <person name="Du Y.Z."/>
            <person name="Fujiwara H."/>
            <person name="Lorenzen M."/>
            <person name="Maselli V."/>
            <person name="Osanai M."/>
            <person name="Park Y."/>
            <person name="Robertson H.M."/>
            <person name="Tu Z."/>
            <person name="Wang J.J."/>
            <person name="Wang S."/>
            <person name="Richards S."/>
            <person name="Song H."/>
            <person name="Zhang L."/>
            <person name="Sodergren E."/>
            <person name="Werner D."/>
            <person name="Stanke M."/>
            <person name="Morgenstern B."/>
            <person name="Solovyev V."/>
            <person name="Kosarev P."/>
            <person name="Brown G."/>
            <person name="Chen H.C."/>
            <person name="Ermolaeva O."/>
            <person name="Hlavina W."/>
            <person name="Kapustin Y."/>
            <person name="Kiryutin B."/>
            <person name="Kitts P."/>
            <person name="Maglott D."/>
            <person name="Pruitt K."/>
            <person name="Sapojnikov V."/>
            <person name="Souvorov A."/>
            <person name="Mackey A.J."/>
            <person name="Waterhouse R.M."/>
            <person name="Wyder S."/>
            <person name="Zdobnov E.M."/>
            <person name="Zdobnov E.M."/>
            <person name="Wyder S."/>
            <person name="Kriventseva E.V."/>
            <person name="Kadowaki T."/>
            <person name="Bork P."/>
            <person name="Aranda M."/>
            <person name="Bao R."/>
            <person name="Beermann A."/>
            <person name="Berns N."/>
            <person name="Bolognesi R."/>
            <person name="Bonneton F."/>
            <person name="Bopp D."/>
            <person name="Brown S.J."/>
            <person name="Bucher G."/>
            <person name="Butts T."/>
            <person name="Chaumot A."/>
            <person name="Denell R.E."/>
            <person name="Ferrier D.E."/>
            <person name="Friedrich M."/>
            <person name="Gordon C.M."/>
            <person name="Jindra M."/>
            <person name="Klingler M."/>
            <person name="Lan Q."/>
            <person name="Lattorff H.M."/>
            <person name="Laudet V."/>
            <person name="von Levetsow C."/>
            <person name="Liu Z."/>
            <person name="Lutz R."/>
            <person name="Lynch J.A."/>
            <person name="da Fonseca R.N."/>
            <person name="Posnien N."/>
            <person name="Reuter R."/>
            <person name="Roth S."/>
            <person name="Savard J."/>
            <person name="Schinko J.B."/>
            <person name="Schmitt C."/>
            <person name="Schoppmeier M."/>
            <person name="Schroder R."/>
            <person name="Shippy T.D."/>
            <person name="Simonnet F."/>
            <person name="Marques-Souza H."/>
            <person name="Tautz D."/>
            <person name="Tomoyasu Y."/>
            <person name="Trauner J."/>
            <person name="Van der Zee M."/>
            <person name="Vervoort M."/>
            <person name="Wittkopp N."/>
            <person name="Wimmer E.A."/>
            <person name="Yang X."/>
            <person name="Jones A.K."/>
            <person name="Sattelle D.B."/>
            <person name="Ebert P.R."/>
            <person name="Nelson D."/>
            <person name="Scott J.G."/>
            <person name="Beeman R.W."/>
            <person name="Muthukrishnan S."/>
            <person name="Kramer K.J."/>
            <person name="Arakane Y."/>
            <person name="Beeman R.W."/>
            <person name="Zhu Q."/>
            <person name="Hogenkamp D."/>
            <person name="Dixit R."/>
            <person name="Oppert B."/>
            <person name="Jiang H."/>
            <person name="Zou Z."/>
            <person name="Marshall J."/>
            <person name="Elpidina E."/>
            <person name="Vinokurov K."/>
            <person name="Oppert C."/>
            <person name="Zou Z."/>
            <person name="Evans J."/>
            <person name="Lu Z."/>
            <person name="Zhao P."/>
            <person name="Sumathipala N."/>
            <person name="Altincicek B."/>
            <person name="Vilcinskas A."/>
            <person name="Williams M."/>
            <person name="Hultmark D."/>
            <person name="Hetru C."/>
            <person name="Jiang H."/>
            <person name="Grimmelikhuijzen C.J."/>
            <person name="Hauser F."/>
            <person name="Cazzamali G."/>
            <person name="Williamson M."/>
            <person name="Park Y."/>
            <person name="Li B."/>
            <person name="Tanaka Y."/>
            <person name="Predel R."/>
            <person name="Neupert S."/>
            <person name="Schachtner J."/>
            <person name="Verleyen P."/>
            <person name="Raible F."/>
            <person name="Bork P."/>
            <person name="Friedrich M."/>
            <person name="Walden K.K."/>
            <person name="Robertson H.M."/>
            <person name="Angeli S."/>
            <person name="Foret S."/>
            <person name="Bucher G."/>
            <person name="Schuetz S."/>
            <person name="Maleszka R."/>
            <person name="Wimmer E.A."/>
            <person name="Beeman R.W."/>
            <person name="Lorenzen M."/>
            <person name="Tomoyasu Y."/>
            <person name="Miller S.C."/>
            <person name="Grossmann D."/>
            <person name="Bucher G."/>
        </authorList>
    </citation>
    <scope>NUCLEOTIDE SEQUENCE [LARGE SCALE GENOMIC DNA]</scope>
    <source>
        <strain evidence="28 29">Georgia GA2</strain>
    </source>
</reference>
<keyword evidence="18" id="KW-0449">Lipoprotein</keyword>
<feature type="binding site" evidence="21">
    <location>
        <position position="331"/>
    </location>
    <ligand>
        <name>Zn(2+)</name>
        <dbReference type="ChEBI" id="CHEBI:29105"/>
        <note>catalytic</note>
    </ligand>
</feature>
<dbReference type="FunFam" id="2.60.40.1910:FF:000008">
    <property type="entry name" value="Aminopeptidase"/>
    <property type="match status" value="1"/>
</dbReference>
<dbReference type="GO" id="GO:0098552">
    <property type="term" value="C:side of membrane"/>
    <property type="evidence" value="ECO:0007669"/>
    <property type="project" value="UniProtKB-KW"/>
</dbReference>
<feature type="active site" description="Proton acceptor" evidence="19">
    <location>
        <position position="332"/>
    </location>
</feature>
<accession>D6WB37</accession>
<evidence type="ECO:0000256" key="18">
    <source>
        <dbReference type="ARBA" id="ARBA00023288"/>
    </source>
</evidence>
<evidence type="ECO:0000256" key="14">
    <source>
        <dbReference type="ARBA" id="ARBA00023049"/>
    </source>
</evidence>
<feature type="domain" description="Aminopeptidase N-like N-terminal" evidence="27">
    <location>
        <begin position="27"/>
        <end position="222"/>
    </location>
</feature>
<keyword evidence="7 23" id="KW-0645">Protease</keyword>
<evidence type="ECO:0000256" key="3">
    <source>
        <dbReference type="ARBA" id="ARBA00004609"/>
    </source>
</evidence>
<name>D6WB37_TRICA</name>
<dbReference type="InterPro" id="IPR050344">
    <property type="entry name" value="Peptidase_M1_aminopeptidases"/>
</dbReference>
<keyword evidence="9 21" id="KW-0479">Metal-binding</keyword>
<dbReference type="CDD" id="cd09601">
    <property type="entry name" value="M1_APN-Q_like"/>
    <property type="match status" value="1"/>
</dbReference>
<sequence length="919" mass="106236">MNRLSYFLLCYLFVIINSYRLPTSVLPTNYKLQILSHLGGPNNFDFEGKVTIQLTCHEPTHNITLHASNLTILDDQVTVRDVSSSKPKSLKVKIVELDPANEFLIVNLEEQLQKDHNYELFVPFKAVLDDGLKGFYRSSYTDEKTKEKRWLGVTQFEAISARRAFPCFDEPGMKATFDITLGRRAHLNSISNMPLIESQPIKEKEGYFWDKYEPSVPMSTYLVAFMISDFGHKTSEPSQKNNVTFKIWAKKDSLDQVDYAREVGPKVLEYYEDFFDIKYPLPKQDMVAIPDFSAGAMENWGLITYREALLLFDPKVTSLTNQQRIANVIAHELAHQWFGNLVTMKWWTDLWLNEGFATYMASRATEHLYPEWKSFEDDAVNNILSVFSFDSLRTSHPVSVPIGHPNQIDEIFDTISYKKGSFLIRMMSLFLGDETLRKGVSNYLKKHKYANAEQDDLWESLTEEAHKNGALPKNLTVKTVMDTWTVQTGYPVIKVTRDYGKNTADVTQERFLKDEIRQKSESGCWWIPLTYTDAKERAFDSTKPKMWLSCDNNVTTIGNLPGKETWVLFNMKLSGLYKVNYDEHNWKLLTDTLNSANHHEIPLLNKVQLIDDSFDLGWTGNIKYNVVFDLLAYLKSEEAYLPWKTALTNINTLNRQLKKSVIYGDFKNYMKHLIHPIYEKIGGLNVPETKSGQLDAVKHQVLVDRWACKYDVANCVADATDLFRKYQKNPEDKHIISKEMRSVVFCTAIRNGGEKEWDFLWQQYKKSNLASEQSTILSALGCTRELWLLNRFLEWSITPNSGIRKQDSSSVFSAVAGNNVGYYVAKHFLNTRIKDIYNYLSQNGRRLSRYLTAIASQTTAESDYKELQNFVKDNQVYLKEIKHGVEQSLETAKLNVQWQHKHFEEIATLFKKYGQEKTV</sequence>
<evidence type="ECO:0000313" key="29">
    <source>
        <dbReference type="Proteomes" id="UP000007266"/>
    </source>
</evidence>
<evidence type="ECO:0000256" key="24">
    <source>
        <dbReference type="SAM" id="SignalP"/>
    </source>
</evidence>
<keyword evidence="14 23" id="KW-0482">Metalloprotease</keyword>
<reference evidence="28 29" key="2">
    <citation type="journal article" date="2010" name="Nucleic Acids Res.">
        <title>BeetleBase in 2010: revisions to provide comprehensive genomic information for Tribolium castaneum.</title>
        <authorList>
            <person name="Kim H.S."/>
            <person name="Murphy T."/>
            <person name="Xia J."/>
            <person name="Caragea D."/>
            <person name="Park Y."/>
            <person name="Beeman R.W."/>
            <person name="Lorenzen M.D."/>
            <person name="Butcher S."/>
            <person name="Manak J.R."/>
            <person name="Brown S.J."/>
        </authorList>
    </citation>
    <scope>GENOME REANNOTATION</scope>
    <source>
        <strain evidence="28 29">Georgia GA2</strain>
    </source>
</reference>
<feature type="binding site" evidence="21">
    <location>
        <position position="354"/>
    </location>
    <ligand>
        <name>Zn(2+)</name>
        <dbReference type="ChEBI" id="CHEBI:29105"/>
        <note>catalytic</note>
    </ligand>
</feature>
<dbReference type="PhylomeDB" id="D6WB37"/>
<evidence type="ECO:0000256" key="6">
    <source>
        <dbReference type="ARBA" id="ARBA00022622"/>
    </source>
</evidence>
<feature type="signal peptide" evidence="24">
    <location>
        <begin position="1"/>
        <end position="18"/>
    </location>
</feature>
<evidence type="ECO:0000256" key="21">
    <source>
        <dbReference type="PIRSR" id="PIRSR634016-3"/>
    </source>
</evidence>
<evidence type="ECO:0000256" key="17">
    <source>
        <dbReference type="ARBA" id="ARBA00023180"/>
    </source>
</evidence>
<keyword evidence="10 24" id="KW-0732">Signal</keyword>
<organism evidence="28 29">
    <name type="scientific">Tribolium castaneum</name>
    <name type="common">Red flour beetle</name>
    <dbReference type="NCBI Taxonomy" id="7070"/>
    <lineage>
        <taxon>Eukaryota</taxon>
        <taxon>Metazoa</taxon>
        <taxon>Ecdysozoa</taxon>
        <taxon>Arthropoda</taxon>
        <taxon>Hexapoda</taxon>
        <taxon>Insecta</taxon>
        <taxon>Pterygota</taxon>
        <taxon>Neoptera</taxon>
        <taxon>Endopterygota</taxon>
        <taxon>Coleoptera</taxon>
        <taxon>Polyphaga</taxon>
        <taxon>Cucujiformia</taxon>
        <taxon>Tenebrionidae</taxon>
        <taxon>Tenebrionidae incertae sedis</taxon>
        <taxon>Tribolium</taxon>
    </lineage>
</organism>
<dbReference type="AlphaFoldDB" id="D6WB37"/>
<keyword evidence="23 28" id="KW-0031">Aminopeptidase</keyword>
<evidence type="ECO:0000313" key="28">
    <source>
        <dbReference type="EMBL" id="EEZ99336.1"/>
    </source>
</evidence>
<evidence type="ECO:0000256" key="23">
    <source>
        <dbReference type="RuleBase" id="RU364040"/>
    </source>
</evidence>
<keyword evidence="12 21" id="KW-0862">Zinc</keyword>
<keyword evidence="29" id="KW-1185">Reference proteome</keyword>
<keyword evidence="16" id="KW-1015">Disulfide bond</keyword>
<keyword evidence="13" id="KW-1133">Transmembrane helix</keyword>
<dbReference type="FunFam" id="2.60.40.1730:FF:000022">
    <property type="entry name" value="Aminopeptidase"/>
    <property type="match status" value="1"/>
</dbReference>
<dbReference type="FunFam" id="1.25.50.20:FF:000001">
    <property type="entry name" value="Aminopeptidase"/>
    <property type="match status" value="1"/>
</dbReference>
<dbReference type="InterPro" id="IPR027268">
    <property type="entry name" value="Peptidase_M4/M1_CTD_sf"/>
</dbReference>
<feature type="domain" description="Peptidase M1 membrane alanine aminopeptidase" evidence="25">
    <location>
        <begin position="259"/>
        <end position="484"/>
    </location>
</feature>
<dbReference type="InterPro" id="IPR034016">
    <property type="entry name" value="M1_APN-typ"/>
</dbReference>
<dbReference type="PRINTS" id="PR00756">
    <property type="entry name" value="ALADIPTASE"/>
</dbReference>
<dbReference type="STRING" id="7070.D6WB37"/>
<dbReference type="InterPro" id="IPR042097">
    <property type="entry name" value="Aminopeptidase_N-like_N_sf"/>
</dbReference>
<dbReference type="Gene3D" id="1.25.50.20">
    <property type="match status" value="1"/>
</dbReference>
<evidence type="ECO:0000256" key="11">
    <source>
        <dbReference type="ARBA" id="ARBA00022801"/>
    </source>
</evidence>
<comment type="catalytic activity">
    <reaction evidence="1">
        <text>Release of an N-terminal amino acid, Xaa-|-Yaa- from a peptide, amide or arylamide. Xaa is preferably Ala, but may be most amino acids including Pro (slow action). When a terminal hydrophobic residue is followed by a prolyl residue, the two may be released as an intact Xaa-Pro dipeptide.</text>
        <dbReference type="EC" id="3.4.11.2"/>
    </reaction>
</comment>
<dbReference type="GO" id="GO:0006508">
    <property type="term" value="P:proteolysis"/>
    <property type="evidence" value="ECO:0000318"/>
    <property type="project" value="GO_Central"/>
</dbReference>
<dbReference type="GO" id="GO:0005886">
    <property type="term" value="C:plasma membrane"/>
    <property type="evidence" value="ECO:0007669"/>
    <property type="project" value="UniProtKB-SubCell"/>
</dbReference>
<dbReference type="OMA" id="MWAFQAI"/>
<dbReference type="eggNOG" id="KOG1046">
    <property type="taxonomic scope" value="Eukaryota"/>
</dbReference>
<dbReference type="InterPro" id="IPR045357">
    <property type="entry name" value="Aminopeptidase_N-like_N"/>
</dbReference>
<dbReference type="FunFam" id="1.10.390.10:FF:000016">
    <property type="entry name" value="Glutamyl aminopeptidase"/>
    <property type="match status" value="1"/>
</dbReference>
<comment type="cofactor">
    <cofactor evidence="21 23">
        <name>Zn(2+)</name>
        <dbReference type="ChEBI" id="CHEBI:29105"/>
    </cofactor>
    <text evidence="21 23">Binds 1 zinc ion per subunit.</text>
</comment>
<dbReference type="HOGENOM" id="CLU_003705_0_1_1"/>
<evidence type="ECO:0000256" key="22">
    <source>
        <dbReference type="PIRSR" id="PIRSR634016-4"/>
    </source>
</evidence>
<dbReference type="Gene3D" id="2.60.40.1910">
    <property type="match status" value="1"/>
</dbReference>
<evidence type="ECO:0000259" key="27">
    <source>
        <dbReference type="Pfam" id="PF17900"/>
    </source>
</evidence>
<dbReference type="GO" id="GO:0043171">
    <property type="term" value="P:peptide catabolic process"/>
    <property type="evidence" value="ECO:0000318"/>
    <property type="project" value="GO_Central"/>
</dbReference>
<feature type="binding site" evidence="21">
    <location>
        <position position="335"/>
    </location>
    <ligand>
        <name>Zn(2+)</name>
        <dbReference type="ChEBI" id="CHEBI:29105"/>
        <note>catalytic</note>
    </ligand>
</feature>
<evidence type="ECO:0000256" key="15">
    <source>
        <dbReference type="ARBA" id="ARBA00023136"/>
    </source>
</evidence>
<evidence type="ECO:0000256" key="5">
    <source>
        <dbReference type="ARBA" id="ARBA00022475"/>
    </source>
</evidence>
<dbReference type="InterPro" id="IPR001930">
    <property type="entry name" value="Peptidase_M1"/>
</dbReference>
<evidence type="ECO:0000259" key="26">
    <source>
        <dbReference type="Pfam" id="PF11838"/>
    </source>
</evidence>
<dbReference type="MEROPS" id="M01.A09"/>
<dbReference type="Gene3D" id="1.10.390.10">
    <property type="entry name" value="Neutral Protease Domain 2"/>
    <property type="match status" value="1"/>
</dbReference>
<keyword evidence="11 23" id="KW-0378">Hydrolase</keyword>